<dbReference type="AlphaFoldDB" id="A0A7X3G919"/>
<comment type="caution">
    <text evidence="2">The sequence shown here is derived from an EMBL/GenBank/DDBJ whole genome shotgun (WGS) entry which is preliminary data.</text>
</comment>
<sequence length="299" mass="34856">MDWIFLGLVLLVHVIWASYLTSQRKRGVLHFPGYYALFAFLLPIFGPLLLSIIHLSQQIELDPKLVEEPVEWGVETQTQGVDLDPHQGLVLPLETALLLEDSRVARGLLLDLPLDKAKDNLELLFMARQHKDPELVHYAASMIASVQEDSEREIRSLRQRYEEAPHEPARLKAYQKALEAYLALDLLEGQARRAYLVQARRLASAQKEQSHHFKGSLRLAQINLDLKDYEEAQENLYTLLSQWSDREEVWMLVLRYYYELHDAWNFRKALASVRDEGIYITHENEANLRFWEQRLEGLV</sequence>
<reference evidence="2 3" key="1">
    <citation type="submission" date="2019-12" db="EMBL/GenBank/DDBJ databases">
        <title>Microbes associate with the intestines of laboratory mice.</title>
        <authorList>
            <person name="Navarre W."/>
            <person name="Wong E."/>
        </authorList>
    </citation>
    <scope>NUCLEOTIDE SEQUENCE [LARGE SCALE GENOMIC DNA]</scope>
    <source>
        <strain evidence="2 3">NM51_B2-22</strain>
    </source>
</reference>
<keyword evidence="1" id="KW-1133">Transmembrane helix</keyword>
<name>A0A7X3G919_9STRE</name>
<evidence type="ECO:0000313" key="2">
    <source>
        <dbReference type="EMBL" id="MVX59358.1"/>
    </source>
</evidence>
<keyword evidence="1" id="KW-0812">Transmembrane</keyword>
<dbReference type="OrthoDB" id="1933450at2"/>
<protein>
    <submittedName>
        <fullName evidence="2">Uncharacterized protein</fullName>
    </submittedName>
</protein>
<proteinExistence type="predicted"/>
<accession>A0A7X3G919</accession>
<gene>
    <name evidence="2" type="ORF">E5983_06880</name>
</gene>
<dbReference type="Proteomes" id="UP000461595">
    <property type="component" value="Unassembled WGS sequence"/>
</dbReference>
<keyword evidence="1" id="KW-0472">Membrane</keyword>
<feature type="transmembrane region" description="Helical" evidence="1">
    <location>
        <begin position="33"/>
        <end position="55"/>
    </location>
</feature>
<dbReference type="EMBL" id="WSRS01000063">
    <property type="protein sequence ID" value="MVX59358.1"/>
    <property type="molecule type" value="Genomic_DNA"/>
</dbReference>
<evidence type="ECO:0000313" key="3">
    <source>
        <dbReference type="Proteomes" id="UP000461595"/>
    </source>
</evidence>
<evidence type="ECO:0000256" key="1">
    <source>
        <dbReference type="SAM" id="Phobius"/>
    </source>
</evidence>
<dbReference type="RefSeq" id="WP_160333137.1">
    <property type="nucleotide sequence ID" value="NZ_JAOBSU010000002.1"/>
</dbReference>
<organism evidence="2 3">
    <name type="scientific">Streptococcus danieliae</name>
    <dbReference type="NCBI Taxonomy" id="747656"/>
    <lineage>
        <taxon>Bacteria</taxon>
        <taxon>Bacillati</taxon>
        <taxon>Bacillota</taxon>
        <taxon>Bacilli</taxon>
        <taxon>Lactobacillales</taxon>
        <taxon>Streptococcaceae</taxon>
        <taxon>Streptococcus</taxon>
    </lineage>
</organism>